<name>A0ACB6SHN6_9PLEO</name>
<protein>
    <submittedName>
        <fullName evidence="1">Uncharacterized protein</fullName>
    </submittedName>
</protein>
<gene>
    <name evidence="1" type="ORF">BU25DRAFT_405666</name>
</gene>
<evidence type="ECO:0000313" key="1">
    <source>
        <dbReference type="EMBL" id="KAF2633810.1"/>
    </source>
</evidence>
<sequence length="54" mass="6421">MTKRKAGRAIDREEFKKRARQEIAPQPSSPEDIKRALIKSSHDSYRFTMEQWSK</sequence>
<reference evidence="1" key="1">
    <citation type="journal article" date="2020" name="Stud. Mycol.">
        <title>101 Dothideomycetes genomes: a test case for predicting lifestyles and emergence of pathogens.</title>
        <authorList>
            <person name="Haridas S."/>
            <person name="Albert R."/>
            <person name="Binder M."/>
            <person name="Bloem J."/>
            <person name="Labutti K."/>
            <person name="Salamov A."/>
            <person name="Andreopoulos B."/>
            <person name="Baker S."/>
            <person name="Barry K."/>
            <person name="Bills G."/>
            <person name="Bluhm B."/>
            <person name="Cannon C."/>
            <person name="Castanera R."/>
            <person name="Culley D."/>
            <person name="Daum C."/>
            <person name="Ezra D."/>
            <person name="Gonzalez J."/>
            <person name="Henrissat B."/>
            <person name="Kuo A."/>
            <person name="Liang C."/>
            <person name="Lipzen A."/>
            <person name="Lutzoni F."/>
            <person name="Magnuson J."/>
            <person name="Mondo S."/>
            <person name="Nolan M."/>
            <person name="Ohm R."/>
            <person name="Pangilinan J."/>
            <person name="Park H.-J."/>
            <person name="Ramirez L."/>
            <person name="Alfaro M."/>
            <person name="Sun H."/>
            <person name="Tritt A."/>
            <person name="Yoshinaga Y."/>
            <person name="Zwiers L.-H."/>
            <person name="Turgeon B."/>
            <person name="Goodwin S."/>
            <person name="Spatafora J."/>
            <person name="Crous P."/>
            <person name="Grigoriev I."/>
        </authorList>
    </citation>
    <scope>NUCLEOTIDE SEQUENCE</scope>
    <source>
        <strain evidence="1">CBS 525.71</strain>
    </source>
</reference>
<comment type="caution">
    <text evidence="1">The sequence shown here is derived from an EMBL/GenBank/DDBJ whole genome shotgun (WGS) entry which is preliminary data.</text>
</comment>
<evidence type="ECO:0000313" key="2">
    <source>
        <dbReference type="Proteomes" id="UP000799754"/>
    </source>
</evidence>
<dbReference type="EMBL" id="MU006701">
    <property type="protein sequence ID" value="KAF2633810.1"/>
    <property type="molecule type" value="Genomic_DNA"/>
</dbReference>
<proteinExistence type="predicted"/>
<accession>A0ACB6SHN6</accession>
<organism evidence="1 2">
    <name type="scientific">Macroventuria anomochaeta</name>
    <dbReference type="NCBI Taxonomy" id="301207"/>
    <lineage>
        <taxon>Eukaryota</taxon>
        <taxon>Fungi</taxon>
        <taxon>Dikarya</taxon>
        <taxon>Ascomycota</taxon>
        <taxon>Pezizomycotina</taxon>
        <taxon>Dothideomycetes</taxon>
        <taxon>Pleosporomycetidae</taxon>
        <taxon>Pleosporales</taxon>
        <taxon>Pleosporineae</taxon>
        <taxon>Didymellaceae</taxon>
        <taxon>Macroventuria</taxon>
    </lineage>
</organism>
<keyword evidence="2" id="KW-1185">Reference proteome</keyword>
<dbReference type="Proteomes" id="UP000799754">
    <property type="component" value="Unassembled WGS sequence"/>
</dbReference>